<name>A0A5B7SVY7_9FLAO</name>
<dbReference type="InterPro" id="IPR036162">
    <property type="entry name" value="Resolvase-like_N_sf"/>
</dbReference>
<dbReference type="GO" id="GO:0003677">
    <property type="term" value="F:DNA binding"/>
    <property type="evidence" value="ECO:0007669"/>
    <property type="project" value="InterPro"/>
</dbReference>
<reference evidence="2 3" key="1">
    <citation type="submission" date="2019-05" db="EMBL/GenBank/DDBJ databases">
        <title>Genome sequencing of F202Z8.</title>
        <authorList>
            <person name="Kwon Y.M."/>
        </authorList>
    </citation>
    <scope>NUCLEOTIDE SEQUENCE [LARGE SCALE GENOMIC DNA]</scope>
    <source>
        <strain evidence="2 3">F202Z8</strain>
    </source>
</reference>
<dbReference type="EMBL" id="CP040710">
    <property type="protein sequence ID" value="QCX01343.1"/>
    <property type="molecule type" value="Genomic_DNA"/>
</dbReference>
<accession>A0A5B7SVY7</accession>
<dbReference type="InterPro" id="IPR006119">
    <property type="entry name" value="Resolv_N"/>
</dbReference>
<dbReference type="Proteomes" id="UP000310017">
    <property type="component" value="Chromosome"/>
</dbReference>
<dbReference type="SUPFAM" id="SSF53041">
    <property type="entry name" value="Resolvase-like"/>
    <property type="match status" value="1"/>
</dbReference>
<dbReference type="OrthoDB" id="9797501at2"/>
<dbReference type="Pfam" id="PF00239">
    <property type="entry name" value="Resolvase"/>
    <property type="match status" value="1"/>
</dbReference>
<evidence type="ECO:0000313" key="2">
    <source>
        <dbReference type="EMBL" id="QCX01343.1"/>
    </source>
</evidence>
<proteinExistence type="predicted"/>
<evidence type="ECO:0000259" key="1">
    <source>
        <dbReference type="PROSITE" id="PS51736"/>
    </source>
</evidence>
<dbReference type="KEGG" id="asag:FGM00_14950"/>
<dbReference type="GO" id="GO:0000150">
    <property type="term" value="F:DNA strand exchange activity"/>
    <property type="evidence" value="ECO:0007669"/>
    <property type="project" value="InterPro"/>
</dbReference>
<evidence type="ECO:0000313" key="3">
    <source>
        <dbReference type="Proteomes" id="UP000310017"/>
    </source>
</evidence>
<gene>
    <name evidence="2" type="ORF">FGM00_14950</name>
</gene>
<organism evidence="2 3">
    <name type="scientific">Aggregatimonas sangjinii</name>
    <dbReference type="NCBI Taxonomy" id="2583587"/>
    <lineage>
        <taxon>Bacteria</taxon>
        <taxon>Pseudomonadati</taxon>
        <taxon>Bacteroidota</taxon>
        <taxon>Flavobacteriia</taxon>
        <taxon>Flavobacteriales</taxon>
        <taxon>Flavobacteriaceae</taxon>
        <taxon>Aggregatimonas</taxon>
    </lineage>
</organism>
<dbReference type="Gene3D" id="3.40.50.1390">
    <property type="entry name" value="Resolvase, N-terminal catalytic domain"/>
    <property type="match status" value="1"/>
</dbReference>
<sequence length="45" mass="5323">MDRLARSLIHFIKLMNELEEKGVKFKSITEPFIDSTKNQRIPNFS</sequence>
<protein>
    <recommendedName>
        <fullName evidence="1">Resolvase/invertase-type recombinase catalytic domain-containing protein</fullName>
    </recommendedName>
</protein>
<feature type="domain" description="Resolvase/invertase-type recombinase catalytic" evidence="1">
    <location>
        <begin position="1"/>
        <end position="45"/>
    </location>
</feature>
<dbReference type="PROSITE" id="PS51736">
    <property type="entry name" value="RECOMBINASES_3"/>
    <property type="match status" value="1"/>
</dbReference>
<dbReference type="RefSeq" id="WP_138853682.1">
    <property type="nucleotide sequence ID" value="NZ_CP040710.1"/>
</dbReference>
<keyword evidence="3" id="KW-1185">Reference proteome</keyword>
<dbReference type="AlphaFoldDB" id="A0A5B7SVY7"/>